<proteinExistence type="predicted"/>
<reference evidence="2" key="2">
    <citation type="journal article" date="2016" name="Sci. Rep.">
        <title>Dictyocaulus viviparus genome, variome and transcriptome elucidate lungworm biology and support future intervention.</title>
        <authorList>
            <person name="McNulty S.N."/>
            <person name="Strube C."/>
            <person name="Rosa B.A."/>
            <person name="Martin J.C."/>
            <person name="Tyagi R."/>
            <person name="Choi Y.J."/>
            <person name="Wang Q."/>
            <person name="Hallsworth Pepin K."/>
            <person name="Zhang X."/>
            <person name="Ozersky P."/>
            <person name="Wilson R.K."/>
            <person name="Sternberg P.W."/>
            <person name="Gasser R.B."/>
            <person name="Mitreva M."/>
        </authorList>
    </citation>
    <scope>NUCLEOTIDE SEQUENCE [LARGE SCALE GENOMIC DNA]</scope>
    <source>
        <strain evidence="2">HannoverDv2000</strain>
    </source>
</reference>
<name>A0A0D8XGM5_DICVI</name>
<keyword evidence="2" id="KW-1185">Reference proteome</keyword>
<evidence type="ECO:0000313" key="1">
    <source>
        <dbReference type="EMBL" id="KJH41526.1"/>
    </source>
</evidence>
<dbReference type="AlphaFoldDB" id="A0A0D8XGM5"/>
<sequence>MSDNIRSNINSILSGCDGQHVAALIDELVEICNVYRRSINGVCHGLTQARSNDDCQSGDDSYMEERVEELIRRHGNAVLELMSLYNNPQQPQGH</sequence>
<reference evidence="1 2" key="1">
    <citation type="submission" date="2013-11" db="EMBL/GenBank/DDBJ databases">
        <title>Draft genome of the bovine lungworm Dictyocaulus viviparus.</title>
        <authorList>
            <person name="Mitreva M."/>
        </authorList>
    </citation>
    <scope>NUCLEOTIDE SEQUENCE [LARGE SCALE GENOMIC DNA]</scope>
    <source>
        <strain evidence="1 2">HannoverDv2000</strain>
    </source>
</reference>
<evidence type="ECO:0000313" key="2">
    <source>
        <dbReference type="Proteomes" id="UP000053766"/>
    </source>
</evidence>
<accession>A0A0D8XGM5</accession>
<organism evidence="1 2">
    <name type="scientific">Dictyocaulus viviparus</name>
    <name type="common">Bovine lungworm</name>
    <dbReference type="NCBI Taxonomy" id="29172"/>
    <lineage>
        <taxon>Eukaryota</taxon>
        <taxon>Metazoa</taxon>
        <taxon>Ecdysozoa</taxon>
        <taxon>Nematoda</taxon>
        <taxon>Chromadorea</taxon>
        <taxon>Rhabditida</taxon>
        <taxon>Rhabditina</taxon>
        <taxon>Rhabditomorpha</taxon>
        <taxon>Strongyloidea</taxon>
        <taxon>Metastrongylidae</taxon>
        <taxon>Dictyocaulus</taxon>
    </lineage>
</organism>
<protein>
    <submittedName>
        <fullName evidence="1">Uncharacterized protein</fullName>
    </submittedName>
</protein>
<dbReference type="Proteomes" id="UP000053766">
    <property type="component" value="Unassembled WGS sequence"/>
</dbReference>
<gene>
    <name evidence="1" type="ORF">DICVIV_12498</name>
</gene>
<dbReference type="EMBL" id="KN716807">
    <property type="protein sequence ID" value="KJH41526.1"/>
    <property type="molecule type" value="Genomic_DNA"/>
</dbReference>